<sequence length="632" mass="72205">MPTPKEILKHYWKFNDFRSLQENIVTSVLNNKDTIALLPTGGGKTICFQVPAMVKDGICIVVSPLVALMKEQMQKLTEKNIRALAITGGLSKADLDATLDNAIYGNYKFLYLSPERLQQELVIERIKRMDVSMIAIDEAHCISQWGNNFRPAYRNCKILKELFPTCPLIALTATATKQVLEDIQENLSIQNATLFKSSFARPNVAYMTLKEENPNFKLVQILRKNTGTSIIYVRNRRATQEVSTFLEKENFKATYFHGGLTANEKVVRLNQWLSNEIQVMVATNAFGMGIDKPDVRTVIHLSYPDCIESYFQEAGRAGRDGKKSFAILFKNKAEEYKAINQYIDVLPNVDIIKFIYRKLTNYFQIPFGEGSGETCSFNFNEFCNSYKLSQSVTYLALQMLDRFSIISLSENFFEKHLIHIHTSQATFENYVAKYSYVKQPMDVILRTYGGVFNYETNINPSLIATKCGTKETTIIELLNQLQKNDIITYNSTKADTEITFLTPREDNQTINTIAKQIVQQNTHIKKQVLSLISFINNDSVCKSQQLLAYFGETDTEECKICSVCIADKLKLSEPTYEKVKQDIIHILNQAPATSQKLYSTLQFTEKHILNTLKKMMEDEIININTKNEFDLL</sequence>
<keyword evidence="3" id="KW-0547">Nucleotide-binding</keyword>
<dbReference type="GO" id="GO:0005737">
    <property type="term" value="C:cytoplasm"/>
    <property type="evidence" value="ECO:0007669"/>
    <property type="project" value="TreeGrafter"/>
</dbReference>
<evidence type="ECO:0000256" key="3">
    <source>
        <dbReference type="ARBA" id="ARBA00022741"/>
    </source>
</evidence>
<keyword evidence="7" id="KW-0238">DNA-binding</keyword>
<dbReference type="GO" id="GO:0043138">
    <property type="term" value="F:3'-5' DNA helicase activity"/>
    <property type="evidence" value="ECO:0007669"/>
    <property type="project" value="UniProtKB-EC"/>
</dbReference>
<comment type="catalytic activity">
    <reaction evidence="9">
        <text>Couples ATP hydrolysis with the unwinding of duplex DNA by translocating in the 3'-5' direction.</text>
        <dbReference type="EC" id="5.6.2.4"/>
    </reaction>
</comment>
<protein>
    <recommendedName>
        <fullName evidence="11">ATP-dependent DNA helicase RecQ</fullName>
        <ecNumber evidence="10">5.6.2.4</ecNumber>
    </recommendedName>
    <alternativeName>
        <fullName evidence="12">DNA 3'-5' helicase RecQ</fullName>
    </alternativeName>
</protein>
<accession>A0A9W6ETX3</accession>
<dbReference type="InterPro" id="IPR032284">
    <property type="entry name" value="RecQ_Zn-bd"/>
</dbReference>
<name>A0A9W6ETX3_9FLAO</name>
<keyword evidence="16" id="KW-1185">Reference proteome</keyword>
<evidence type="ECO:0000256" key="4">
    <source>
        <dbReference type="ARBA" id="ARBA00022801"/>
    </source>
</evidence>
<evidence type="ECO:0000256" key="5">
    <source>
        <dbReference type="ARBA" id="ARBA00022806"/>
    </source>
</evidence>
<dbReference type="CDD" id="cd17920">
    <property type="entry name" value="DEXHc_RecQ"/>
    <property type="match status" value="1"/>
</dbReference>
<evidence type="ECO:0000256" key="12">
    <source>
        <dbReference type="ARBA" id="ARBA00044550"/>
    </source>
</evidence>
<dbReference type="Proteomes" id="UP001143545">
    <property type="component" value="Unassembled WGS sequence"/>
</dbReference>
<dbReference type="InterPro" id="IPR001650">
    <property type="entry name" value="Helicase_C-like"/>
</dbReference>
<dbReference type="SUPFAM" id="SSF52540">
    <property type="entry name" value="P-loop containing nucleoside triphosphate hydrolases"/>
    <property type="match status" value="1"/>
</dbReference>
<keyword evidence="8" id="KW-0413">Isomerase</keyword>
<dbReference type="Pfam" id="PF00271">
    <property type="entry name" value="Helicase_C"/>
    <property type="match status" value="1"/>
</dbReference>
<organism evidence="15 16">
    <name type="scientific">Neptunitalea chrysea</name>
    <dbReference type="NCBI Taxonomy" id="1647581"/>
    <lineage>
        <taxon>Bacteria</taxon>
        <taxon>Pseudomonadati</taxon>
        <taxon>Bacteroidota</taxon>
        <taxon>Flavobacteriia</taxon>
        <taxon>Flavobacteriales</taxon>
        <taxon>Flavobacteriaceae</taxon>
        <taxon>Neptunitalea</taxon>
    </lineage>
</organism>
<dbReference type="SMART" id="SM00487">
    <property type="entry name" value="DEXDc"/>
    <property type="match status" value="1"/>
</dbReference>
<dbReference type="InterPro" id="IPR004589">
    <property type="entry name" value="DNA_helicase_ATP-dep_RecQ"/>
</dbReference>
<dbReference type="Gene3D" id="3.40.50.300">
    <property type="entry name" value="P-loop containing nucleotide triphosphate hydrolases"/>
    <property type="match status" value="2"/>
</dbReference>
<comment type="caution">
    <text evidence="15">The sequence shown here is derived from an EMBL/GenBank/DDBJ whole genome shotgun (WGS) entry which is preliminary data.</text>
</comment>
<dbReference type="GO" id="GO:0009378">
    <property type="term" value="F:four-way junction helicase activity"/>
    <property type="evidence" value="ECO:0007669"/>
    <property type="project" value="TreeGrafter"/>
</dbReference>
<dbReference type="GO" id="GO:0005524">
    <property type="term" value="F:ATP binding"/>
    <property type="evidence" value="ECO:0007669"/>
    <property type="project" value="UniProtKB-KW"/>
</dbReference>
<dbReference type="Gene3D" id="1.10.10.10">
    <property type="entry name" value="Winged helix-like DNA-binding domain superfamily/Winged helix DNA-binding domain"/>
    <property type="match status" value="1"/>
</dbReference>
<evidence type="ECO:0000256" key="2">
    <source>
        <dbReference type="ARBA" id="ARBA00022723"/>
    </source>
</evidence>
<dbReference type="GO" id="GO:0030894">
    <property type="term" value="C:replisome"/>
    <property type="evidence" value="ECO:0007669"/>
    <property type="project" value="TreeGrafter"/>
</dbReference>
<reference evidence="15" key="1">
    <citation type="submission" date="2022-07" db="EMBL/GenBank/DDBJ databases">
        <title>Taxonomy of Novel Oxalotrophic and Methylotrophic Bacteria.</title>
        <authorList>
            <person name="Sahin N."/>
            <person name="Tani A."/>
        </authorList>
    </citation>
    <scope>NUCLEOTIDE SEQUENCE</scope>
    <source>
        <strain evidence="15">AM327</strain>
    </source>
</reference>
<evidence type="ECO:0000256" key="9">
    <source>
        <dbReference type="ARBA" id="ARBA00034617"/>
    </source>
</evidence>
<dbReference type="InterPro" id="IPR036388">
    <property type="entry name" value="WH-like_DNA-bd_sf"/>
</dbReference>
<dbReference type="NCBIfam" id="TIGR00614">
    <property type="entry name" value="recQ_fam"/>
    <property type="match status" value="1"/>
</dbReference>
<keyword evidence="4" id="KW-0378">Hydrolase</keyword>
<evidence type="ECO:0000256" key="6">
    <source>
        <dbReference type="ARBA" id="ARBA00022840"/>
    </source>
</evidence>
<dbReference type="InterPro" id="IPR011545">
    <property type="entry name" value="DEAD/DEAH_box_helicase_dom"/>
</dbReference>
<keyword evidence="2" id="KW-0479">Metal-binding</keyword>
<gene>
    <name evidence="15" type="primary">recQ2</name>
    <name evidence="15" type="ORF">NBRC110019_08680</name>
</gene>
<evidence type="ECO:0000313" key="15">
    <source>
        <dbReference type="EMBL" id="GLB51829.1"/>
    </source>
</evidence>
<evidence type="ECO:0000256" key="8">
    <source>
        <dbReference type="ARBA" id="ARBA00023235"/>
    </source>
</evidence>
<dbReference type="GO" id="GO:0003677">
    <property type="term" value="F:DNA binding"/>
    <property type="evidence" value="ECO:0007669"/>
    <property type="project" value="UniProtKB-KW"/>
</dbReference>
<feature type="domain" description="Helicase ATP-binding" evidence="13">
    <location>
        <begin position="25"/>
        <end position="193"/>
    </location>
</feature>
<evidence type="ECO:0000256" key="11">
    <source>
        <dbReference type="ARBA" id="ARBA00044535"/>
    </source>
</evidence>
<comment type="similarity">
    <text evidence="1">Belongs to the helicase family. RecQ subfamily.</text>
</comment>
<dbReference type="RefSeq" id="WP_281752778.1">
    <property type="nucleotide sequence ID" value="NZ_BRVP01000005.1"/>
</dbReference>
<dbReference type="AlphaFoldDB" id="A0A9W6ETX3"/>
<dbReference type="EC" id="5.6.2.4" evidence="10"/>
<evidence type="ECO:0000313" key="16">
    <source>
        <dbReference type="Proteomes" id="UP001143545"/>
    </source>
</evidence>
<evidence type="ECO:0000256" key="10">
    <source>
        <dbReference type="ARBA" id="ARBA00034808"/>
    </source>
</evidence>
<dbReference type="FunFam" id="3.40.50.300:FF:001389">
    <property type="entry name" value="ATP-dependent DNA helicase RecQ"/>
    <property type="match status" value="1"/>
</dbReference>
<dbReference type="PROSITE" id="PS51194">
    <property type="entry name" value="HELICASE_CTER"/>
    <property type="match status" value="1"/>
</dbReference>
<evidence type="ECO:0000256" key="1">
    <source>
        <dbReference type="ARBA" id="ARBA00005446"/>
    </source>
</evidence>
<evidence type="ECO:0000259" key="13">
    <source>
        <dbReference type="PROSITE" id="PS51192"/>
    </source>
</evidence>
<keyword evidence="6" id="KW-0067">ATP-binding</keyword>
<dbReference type="Pfam" id="PF16124">
    <property type="entry name" value="RecQ_Zn_bind"/>
    <property type="match status" value="1"/>
</dbReference>
<dbReference type="Pfam" id="PF00270">
    <property type="entry name" value="DEAD"/>
    <property type="match status" value="1"/>
</dbReference>
<dbReference type="EMBL" id="BRVP01000005">
    <property type="protein sequence ID" value="GLB51829.1"/>
    <property type="molecule type" value="Genomic_DNA"/>
</dbReference>
<feature type="domain" description="Helicase C-terminal" evidence="14">
    <location>
        <begin position="217"/>
        <end position="363"/>
    </location>
</feature>
<evidence type="ECO:0000259" key="14">
    <source>
        <dbReference type="PROSITE" id="PS51194"/>
    </source>
</evidence>
<dbReference type="GO" id="GO:0006310">
    <property type="term" value="P:DNA recombination"/>
    <property type="evidence" value="ECO:0007669"/>
    <property type="project" value="InterPro"/>
</dbReference>
<dbReference type="GO" id="GO:0016787">
    <property type="term" value="F:hydrolase activity"/>
    <property type="evidence" value="ECO:0007669"/>
    <property type="project" value="UniProtKB-KW"/>
</dbReference>
<dbReference type="SMART" id="SM00490">
    <property type="entry name" value="HELICc"/>
    <property type="match status" value="1"/>
</dbReference>
<dbReference type="PROSITE" id="PS51192">
    <property type="entry name" value="HELICASE_ATP_BIND_1"/>
    <property type="match status" value="1"/>
</dbReference>
<dbReference type="GO" id="GO:0043590">
    <property type="term" value="C:bacterial nucleoid"/>
    <property type="evidence" value="ECO:0007669"/>
    <property type="project" value="TreeGrafter"/>
</dbReference>
<keyword evidence="5 15" id="KW-0347">Helicase</keyword>
<dbReference type="InterPro" id="IPR027417">
    <property type="entry name" value="P-loop_NTPase"/>
</dbReference>
<dbReference type="GO" id="GO:0006281">
    <property type="term" value="P:DNA repair"/>
    <property type="evidence" value="ECO:0007669"/>
    <property type="project" value="TreeGrafter"/>
</dbReference>
<dbReference type="PANTHER" id="PTHR13710">
    <property type="entry name" value="DNA HELICASE RECQ FAMILY MEMBER"/>
    <property type="match status" value="1"/>
</dbReference>
<dbReference type="InterPro" id="IPR014001">
    <property type="entry name" value="Helicase_ATP-bd"/>
</dbReference>
<proteinExistence type="inferred from homology"/>
<evidence type="ECO:0000256" key="7">
    <source>
        <dbReference type="ARBA" id="ARBA00023125"/>
    </source>
</evidence>
<dbReference type="GO" id="GO:0046872">
    <property type="term" value="F:metal ion binding"/>
    <property type="evidence" value="ECO:0007669"/>
    <property type="project" value="UniProtKB-KW"/>
</dbReference>
<dbReference type="PANTHER" id="PTHR13710:SF105">
    <property type="entry name" value="ATP-DEPENDENT DNA HELICASE Q1"/>
    <property type="match status" value="1"/>
</dbReference>